<feature type="domain" description="N-acetyltransferase" evidence="2">
    <location>
        <begin position="85"/>
        <end position="143"/>
    </location>
</feature>
<proteinExistence type="predicted"/>
<dbReference type="EMBL" id="AYKW01000068">
    <property type="protein sequence ID" value="PIL23435.1"/>
    <property type="molecule type" value="Genomic_DNA"/>
</dbReference>
<evidence type="ECO:0000259" key="2">
    <source>
        <dbReference type="Pfam" id="PF00583"/>
    </source>
</evidence>
<name>A0A2G8RPI9_9APHY</name>
<dbReference type="CDD" id="cd04301">
    <property type="entry name" value="NAT_SF"/>
    <property type="match status" value="1"/>
</dbReference>
<accession>A0A2G8RPI9</accession>
<gene>
    <name evidence="3" type="ORF">GSI_14746</name>
</gene>
<dbReference type="OrthoDB" id="2019666at2759"/>
<reference evidence="3 4" key="1">
    <citation type="journal article" date="2015" name="Sci. Rep.">
        <title>Chromosome-level genome map provides insights into diverse defense mechanisms in the medicinal fungus Ganoderma sinense.</title>
        <authorList>
            <person name="Zhu Y."/>
            <person name="Xu J."/>
            <person name="Sun C."/>
            <person name="Zhou S."/>
            <person name="Xu H."/>
            <person name="Nelson D.R."/>
            <person name="Qian J."/>
            <person name="Song J."/>
            <person name="Luo H."/>
            <person name="Xiang L."/>
            <person name="Li Y."/>
            <person name="Xu Z."/>
            <person name="Ji A."/>
            <person name="Wang L."/>
            <person name="Lu S."/>
            <person name="Hayward A."/>
            <person name="Sun W."/>
            <person name="Li X."/>
            <person name="Schwartz D.C."/>
            <person name="Wang Y."/>
            <person name="Chen S."/>
        </authorList>
    </citation>
    <scope>NUCLEOTIDE SEQUENCE [LARGE SCALE GENOMIC DNA]</scope>
    <source>
        <strain evidence="3 4">ZZ0214-1</strain>
    </source>
</reference>
<dbReference type="Gene3D" id="3.40.630.30">
    <property type="match status" value="1"/>
</dbReference>
<comment type="caution">
    <text evidence="3">The sequence shown here is derived from an EMBL/GenBank/DDBJ whole genome shotgun (WGS) entry which is preliminary data.</text>
</comment>
<feature type="compositionally biased region" description="Polar residues" evidence="1">
    <location>
        <begin position="9"/>
        <end position="19"/>
    </location>
</feature>
<organism evidence="3 4">
    <name type="scientific">Ganoderma sinense ZZ0214-1</name>
    <dbReference type="NCBI Taxonomy" id="1077348"/>
    <lineage>
        <taxon>Eukaryota</taxon>
        <taxon>Fungi</taxon>
        <taxon>Dikarya</taxon>
        <taxon>Basidiomycota</taxon>
        <taxon>Agaricomycotina</taxon>
        <taxon>Agaricomycetes</taxon>
        <taxon>Polyporales</taxon>
        <taxon>Polyporaceae</taxon>
        <taxon>Ganoderma</taxon>
    </lineage>
</organism>
<evidence type="ECO:0000313" key="3">
    <source>
        <dbReference type="EMBL" id="PIL23435.1"/>
    </source>
</evidence>
<protein>
    <recommendedName>
        <fullName evidence="2">N-acetyltransferase domain-containing protein</fullName>
    </recommendedName>
</protein>
<dbReference type="InterPro" id="IPR000182">
    <property type="entry name" value="GNAT_dom"/>
</dbReference>
<dbReference type="Pfam" id="PF00583">
    <property type="entry name" value="Acetyltransf_1"/>
    <property type="match status" value="1"/>
</dbReference>
<dbReference type="STRING" id="1077348.A0A2G8RPI9"/>
<dbReference type="GO" id="GO:0016747">
    <property type="term" value="F:acyltransferase activity, transferring groups other than amino-acyl groups"/>
    <property type="evidence" value="ECO:0007669"/>
    <property type="project" value="InterPro"/>
</dbReference>
<dbReference type="Proteomes" id="UP000230002">
    <property type="component" value="Unassembled WGS sequence"/>
</dbReference>
<sequence length="201" mass="21839">MASHLHTRPQFSDPNNTSAEEPLLSHLKPHILFGNEITDEQLVQCASLFSKNYGLWGPHAPNPLKPGARVKMQPKKLRAECLGSGDPKDSVLGLMLKDGEFVGQAFATKWAVGSETIGWITQLVVDANERRKRIATSLLQGLAASSWFTDITMVGVASTHPAACNAVCNMVPGQRISEVNLSYIQENAPKALQSSTVKYSI</sequence>
<dbReference type="InterPro" id="IPR016181">
    <property type="entry name" value="Acyl_CoA_acyltransferase"/>
</dbReference>
<keyword evidence="4" id="KW-1185">Reference proteome</keyword>
<dbReference type="SUPFAM" id="SSF55729">
    <property type="entry name" value="Acyl-CoA N-acyltransferases (Nat)"/>
    <property type="match status" value="1"/>
</dbReference>
<evidence type="ECO:0000313" key="4">
    <source>
        <dbReference type="Proteomes" id="UP000230002"/>
    </source>
</evidence>
<feature type="region of interest" description="Disordered" evidence="1">
    <location>
        <begin position="1"/>
        <end position="20"/>
    </location>
</feature>
<evidence type="ECO:0000256" key="1">
    <source>
        <dbReference type="SAM" id="MobiDB-lite"/>
    </source>
</evidence>
<dbReference type="AlphaFoldDB" id="A0A2G8RPI9"/>